<comment type="caution">
    <text evidence="10">The sequence shown here is derived from an EMBL/GenBank/DDBJ whole genome shotgun (WGS) entry which is preliminary data.</text>
</comment>
<organism evidence="10 12">
    <name type="scientific">Actinotignum urinale</name>
    <dbReference type="NCBI Taxonomy" id="190146"/>
    <lineage>
        <taxon>Bacteria</taxon>
        <taxon>Bacillati</taxon>
        <taxon>Actinomycetota</taxon>
        <taxon>Actinomycetes</taxon>
        <taxon>Actinomycetales</taxon>
        <taxon>Actinomycetaceae</taxon>
        <taxon>Actinotignum</taxon>
    </lineage>
</organism>
<keyword evidence="4 7" id="KW-0812">Transmembrane</keyword>
<sequence>MNILNLLAFHANIFLAQADAQANGSQNMEGLAAWVTSIMDHIGGAGAAFLIALENIFPPLPSEIILPLAGFTAANPASNMTLIGALLWTTAGSLIGAWVLYGMGAWLGRERTRKILLWLPLTKQSDVDKTEKWFDKHGTWTVFFGRMVPIFRSLISLPAGVTRMPFLKFTILTTIGSAIWNSFLIGAGYYLGAKWDIVGWYVDVFSKIVIAMCVLVVLLWIIFRVIRNRRAKKNGAGDIAEATDTAGVADTK</sequence>
<feature type="domain" description="VTT" evidence="8">
    <location>
        <begin position="60"/>
        <end position="189"/>
    </location>
</feature>
<dbReference type="RefSeq" id="WP_245855114.1">
    <property type="nucleotide sequence ID" value="NZ_CP126967.1"/>
</dbReference>
<dbReference type="InterPro" id="IPR032816">
    <property type="entry name" value="VTT_dom"/>
</dbReference>
<keyword evidence="11" id="KW-1185">Reference proteome</keyword>
<dbReference type="PANTHER" id="PTHR42709:SF6">
    <property type="entry name" value="UNDECAPRENYL PHOSPHATE TRANSPORTER A"/>
    <property type="match status" value="1"/>
</dbReference>
<accession>A0AAW9HXL7</accession>
<protein>
    <submittedName>
        <fullName evidence="10">DedA family protein</fullName>
    </submittedName>
</protein>
<proteinExistence type="inferred from homology"/>
<dbReference type="InterPro" id="IPR051311">
    <property type="entry name" value="DedA_domain"/>
</dbReference>
<comment type="subcellular location">
    <subcellularLocation>
        <location evidence="1">Cell membrane</location>
        <topology evidence="1">Multi-pass membrane protein</topology>
    </subcellularLocation>
</comment>
<feature type="transmembrane region" description="Helical" evidence="7">
    <location>
        <begin position="169"/>
        <end position="192"/>
    </location>
</feature>
<evidence type="ECO:0000256" key="1">
    <source>
        <dbReference type="ARBA" id="ARBA00004651"/>
    </source>
</evidence>
<evidence type="ECO:0000313" key="11">
    <source>
        <dbReference type="Proteomes" id="UP001275049"/>
    </source>
</evidence>
<keyword evidence="3" id="KW-1003">Cell membrane</keyword>
<dbReference type="Proteomes" id="UP001281731">
    <property type="component" value="Unassembled WGS sequence"/>
</dbReference>
<dbReference type="Proteomes" id="UP001275049">
    <property type="component" value="Unassembled WGS sequence"/>
</dbReference>
<evidence type="ECO:0000256" key="6">
    <source>
        <dbReference type="ARBA" id="ARBA00023136"/>
    </source>
</evidence>
<evidence type="ECO:0000256" key="3">
    <source>
        <dbReference type="ARBA" id="ARBA00022475"/>
    </source>
</evidence>
<gene>
    <name evidence="10" type="ORF">R6G80_05155</name>
    <name evidence="9" type="ORF">R6G86_02630</name>
</gene>
<evidence type="ECO:0000256" key="5">
    <source>
        <dbReference type="ARBA" id="ARBA00022989"/>
    </source>
</evidence>
<reference evidence="10 11" key="1">
    <citation type="submission" date="2023-10" db="EMBL/GenBank/DDBJ databases">
        <title>Whole Genome based description of the genera Actinobaculum and Actinotignum reveals a complex phylogenetic relationship within the species included in the genus Actinotignum.</title>
        <authorList>
            <person name="Jensen C.S."/>
            <person name="Dargis R."/>
            <person name="Kemp M."/>
            <person name="Christensen J.J."/>
        </authorList>
    </citation>
    <scope>NUCLEOTIDE SEQUENCE</scope>
    <source>
        <strain evidence="10">SLA_B511</strain>
        <strain evidence="9 11">SLA_B974</strain>
    </source>
</reference>
<evidence type="ECO:0000256" key="4">
    <source>
        <dbReference type="ARBA" id="ARBA00022692"/>
    </source>
</evidence>
<evidence type="ECO:0000313" key="10">
    <source>
        <dbReference type="EMBL" id="MDY5155112.1"/>
    </source>
</evidence>
<feature type="transmembrane region" description="Helical" evidence="7">
    <location>
        <begin position="85"/>
        <end position="107"/>
    </location>
</feature>
<dbReference type="AlphaFoldDB" id="A0AAW9HXL7"/>
<feature type="transmembrane region" description="Helical" evidence="7">
    <location>
        <begin position="204"/>
        <end position="223"/>
    </location>
</feature>
<dbReference type="GO" id="GO:0005886">
    <property type="term" value="C:plasma membrane"/>
    <property type="evidence" value="ECO:0007669"/>
    <property type="project" value="UniProtKB-SubCell"/>
</dbReference>
<dbReference type="EMBL" id="JAWNGA010000003">
    <property type="protein sequence ID" value="MDY5132641.1"/>
    <property type="molecule type" value="Genomic_DNA"/>
</dbReference>
<dbReference type="PANTHER" id="PTHR42709">
    <property type="entry name" value="ALKALINE PHOSPHATASE LIKE PROTEIN"/>
    <property type="match status" value="1"/>
</dbReference>
<dbReference type="Pfam" id="PF09335">
    <property type="entry name" value="VTT_dom"/>
    <property type="match status" value="1"/>
</dbReference>
<evidence type="ECO:0000256" key="7">
    <source>
        <dbReference type="SAM" id="Phobius"/>
    </source>
</evidence>
<dbReference type="EMBL" id="JAWNGC010000005">
    <property type="protein sequence ID" value="MDY5155112.1"/>
    <property type="molecule type" value="Genomic_DNA"/>
</dbReference>
<keyword evidence="5 7" id="KW-1133">Transmembrane helix</keyword>
<evidence type="ECO:0000313" key="9">
    <source>
        <dbReference type="EMBL" id="MDY5132641.1"/>
    </source>
</evidence>
<evidence type="ECO:0000259" key="8">
    <source>
        <dbReference type="Pfam" id="PF09335"/>
    </source>
</evidence>
<evidence type="ECO:0000256" key="2">
    <source>
        <dbReference type="ARBA" id="ARBA00010792"/>
    </source>
</evidence>
<comment type="similarity">
    <text evidence="2">Belongs to the DedA family.</text>
</comment>
<evidence type="ECO:0000313" key="12">
    <source>
        <dbReference type="Proteomes" id="UP001281731"/>
    </source>
</evidence>
<name>A0AAW9HXL7_9ACTO</name>
<keyword evidence="6 7" id="KW-0472">Membrane</keyword>